<evidence type="ECO:0000256" key="1">
    <source>
        <dbReference type="SAM" id="MobiDB-lite"/>
    </source>
</evidence>
<protein>
    <submittedName>
        <fullName evidence="3">FAD/NAD(P)-binding protein</fullName>
    </submittedName>
</protein>
<feature type="domain" description="FAD-dependent urate hydroxylase HpyO/Asp monooxygenase CreE-like FAD/NAD(P)-binding" evidence="2">
    <location>
        <begin position="7"/>
        <end position="168"/>
    </location>
</feature>
<dbReference type="InterPro" id="IPR038732">
    <property type="entry name" value="HpyO/CreE_NAD-binding"/>
</dbReference>
<evidence type="ECO:0000259" key="2">
    <source>
        <dbReference type="Pfam" id="PF13454"/>
    </source>
</evidence>
<sequence>MTVRLGIVGGGPWCLYALERLAAELPHVRLPEGGVHVTVFDRTGRFGAGAAHDDRQPRTSYLNRVASQLSFAADESNRDARHLLPARLRPTFVEWCQARYKTTGDEQFNLLPQDVPRRYLHGLALTEMFHRYVQLLREIDGVRVDARTAEVTDVERTADGGYLVRATDVDLPDTDRPDATGTDADRPDADRPDGTTGYPADRPDGTGYTVAVDRLLLVTGQSENTPAPGSRAARLAAHAAAHPASTYVPSPYPLGERLTERTVPPACRVGVLGLGLTAVDLILHLTEGRGGGFAVAGAGDATGLLRYVPSGREPARIVAVSPSGLFPWTRPENQKAVDSSGLGHAALEHRPDFLTLDAVATLRGTVGVPAVPTGGEVRQLDFERHLFPLVVLEMANAYYRTLFGPEAAAELPAVVGERYRLFLATGRGRGDDDPVDFLLAPLDGWFDEIAEYVETTAAGRPVPERLRRLDGTTVRDSFRRTVLGADPTARVSPWGHPTDVRAHRFDRRRLFDPAGAADGPGTATWSERVVAHMRRDQAAATQGNLANPVKAACDGVWRDLRPVFSAALDFGGLTASSHRRFLAVYLRHYARMSNGTGPEPMRKILALVEDGLLDVAVGPDPVVEPAPGPGGYTLVGPHTGVRRQVDVVVEGRGHPFDPQWDRNPLYRNMIRRGLVRQWRNPSPDGNDFVPGAIDLTRTFHPVGRDGAVDERIAVLGAPAEGMLFFQLSAARPHADSGVVNSLARWANEFVDALAPTVHDSDPDPTPPAGADA</sequence>
<evidence type="ECO:0000313" key="4">
    <source>
        <dbReference type="Proteomes" id="UP001219605"/>
    </source>
</evidence>
<organism evidence="3 4">
    <name type="scientific">Micromonospora cathayae</name>
    <dbReference type="NCBI Taxonomy" id="3028804"/>
    <lineage>
        <taxon>Bacteria</taxon>
        <taxon>Bacillati</taxon>
        <taxon>Actinomycetota</taxon>
        <taxon>Actinomycetes</taxon>
        <taxon>Micromonosporales</taxon>
        <taxon>Micromonosporaceae</taxon>
        <taxon>Micromonospora</taxon>
    </lineage>
</organism>
<keyword evidence="4" id="KW-1185">Reference proteome</keyword>
<dbReference type="Pfam" id="PF13454">
    <property type="entry name" value="NAD_binding_9"/>
    <property type="match status" value="1"/>
</dbReference>
<proteinExistence type="predicted"/>
<reference evidence="3 4" key="1">
    <citation type="submission" date="2023-02" db="EMBL/GenBank/DDBJ databases">
        <authorList>
            <person name="Mo P."/>
        </authorList>
    </citation>
    <scope>NUCLEOTIDE SEQUENCE [LARGE SCALE GENOMIC DNA]</scope>
    <source>
        <strain evidence="3 4">HUAS 3</strain>
    </source>
</reference>
<name>A0ABY7ZTN2_9ACTN</name>
<gene>
    <name evidence="3" type="ORF">PVK37_05280</name>
</gene>
<dbReference type="EMBL" id="CP118615">
    <property type="protein sequence ID" value="WDZ85848.1"/>
    <property type="molecule type" value="Genomic_DNA"/>
</dbReference>
<dbReference type="Proteomes" id="UP001219605">
    <property type="component" value="Chromosome"/>
</dbReference>
<evidence type="ECO:0000313" key="3">
    <source>
        <dbReference type="EMBL" id="WDZ85848.1"/>
    </source>
</evidence>
<dbReference type="RefSeq" id="WP_275032608.1">
    <property type="nucleotide sequence ID" value="NZ_CP118615.1"/>
</dbReference>
<dbReference type="InterPro" id="IPR052189">
    <property type="entry name" value="L-asp_N-monooxygenase_NS-form"/>
</dbReference>
<dbReference type="PANTHER" id="PTHR40254">
    <property type="entry name" value="BLR0577 PROTEIN"/>
    <property type="match status" value="1"/>
</dbReference>
<feature type="region of interest" description="Disordered" evidence="1">
    <location>
        <begin position="165"/>
        <end position="206"/>
    </location>
</feature>
<dbReference type="PANTHER" id="PTHR40254:SF1">
    <property type="entry name" value="BLR0577 PROTEIN"/>
    <property type="match status" value="1"/>
</dbReference>
<accession>A0ABY7ZTN2</accession>
<feature type="compositionally biased region" description="Basic and acidic residues" evidence="1">
    <location>
        <begin position="173"/>
        <end position="193"/>
    </location>
</feature>